<dbReference type="Gene3D" id="3.40.50.2300">
    <property type="match status" value="1"/>
</dbReference>
<dbReference type="Gene3D" id="1.10.287.130">
    <property type="match status" value="1"/>
</dbReference>
<protein>
    <submittedName>
        <fullName evidence="5">Uncharacterized protein</fullName>
    </submittedName>
</protein>
<dbReference type="Gene3D" id="3.30.565.10">
    <property type="entry name" value="Histidine kinase-like ATPase, C-terminal domain"/>
    <property type="match status" value="1"/>
</dbReference>
<dbReference type="InterPro" id="IPR036097">
    <property type="entry name" value="HisK_dim/P_sf"/>
</dbReference>
<accession>A0A6A6R609</accession>
<evidence type="ECO:0000259" key="3">
    <source>
        <dbReference type="PROSITE" id="PS50109"/>
    </source>
</evidence>
<dbReference type="SMART" id="SM00388">
    <property type="entry name" value="HisKA"/>
    <property type="match status" value="1"/>
</dbReference>
<evidence type="ECO:0000256" key="2">
    <source>
        <dbReference type="PROSITE-ProRule" id="PRU00169"/>
    </source>
</evidence>
<proteinExistence type="predicted"/>
<dbReference type="PROSITE" id="PS50110">
    <property type="entry name" value="RESPONSE_REGULATORY"/>
    <property type="match status" value="1"/>
</dbReference>
<dbReference type="PROSITE" id="PS50109">
    <property type="entry name" value="HIS_KIN"/>
    <property type="match status" value="1"/>
</dbReference>
<name>A0A6A6R609_9PEZI</name>
<gene>
    <name evidence="5" type="ORF">BU16DRAFT_454376</name>
</gene>
<keyword evidence="6" id="KW-1185">Reference proteome</keyword>
<dbReference type="InterPro" id="IPR000014">
    <property type="entry name" value="PAS"/>
</dbReference>
<dbReference type="Pfam" id="PF00512">
    <property type="entry name" value="HisKA"/>
    <property type="match status" value="1"/>
</dbReference>
<dbReference type="InterPro" id="IPR013655">
    <property type="entry name" value="PAS_fold_3"/>
</dbReference>
<dbReference type="AlphaFoldDB" id="A0A6A6R609"/>
<dbReference type="CDD" id="cd00130">
    <property type="entry name" value="PAS"/>
    <property type="match status" value="1"/>
</dbReference>
<dbReference type="GO" id="GO:0000155">
    <property type="term" value="F:phosphorelay sensor kinase activity"/>
    <property type="evidence" value="ECO:0007669"/>
    <property type="project" value="InterPro"/>
</dbReference>
<dbReference type="CDD" id="cd00082">
    <property type="entry name" value="HisKA"/>
    <property type="match status" value="1"/>
</dbReference>
<dbReference type="InterPro" id="IPR050956">
    <property type="entry name" value="2C_system_His_kinase"/>
</dbReference>
<dbReference type="InterPro" id="IPR001789">
    <property type="entry name" value="Sig_transdc_resp-reg_receiver"/>
</dbReference>
<dbReference type="PANTHER" id="PTHR43719:SF30">
    <property type="entry name" value="TWO-COMPONENT SYSTEM RESPONSE REGULATOR"/>
    <property type="match status" value="1"/>
</dbReference>
<dbReference type="NCBIfam" id="TIGR00229">
    <property type="entry name" value="sensory_box"/>
    <property type="match status" value="1"/>
</dbReference>
<dbReference type="SUPFAM" id="SSF55874">
    <property type="entry name" value="ATPase domain of HSP90 chaperone/DNA topoisomerase II/histidine kinase"/>
    <property type="match status" value="1"/>
</dbReference>
<dbReference type="SMART" id="SM00448">
    <property type="entry name" value="REC"/>
    <property type="match status" value="1"/>
</dbReference>
<dbReference type="InterPro" id="IPR035965">
    <property type="entry name" value="PAS-like_dom_sf"/>
</dbReference>
<feature type="domain" description="Response regulatory" evidence="4">
    <location>
        <begin position="811"/>
        <end position="948"/>
    </location>
</feature>
<dbReference type="SUPFAM" id="SSF52172">
    <property type="entry name" value="CheY-like"/>
    <property type="match status" value="1"/>
</dbReference>
<feature type="domain" description="Histidine kinase" evidence="3">
    <location>
        <begin position="498"/>
        <end position="765"/>
    </location>
</feature>
<organism evidence="5 6">
    <name type="scientific">Lophium mytilinum</name>
    <dbReference type="NCBI Taxonomy" id="390894"/>
    <lineage>
        <taxon>Eukaryota</taxon>
        <taxon>Fungi</taxon>
        <taxon>Dikarya</taxon>
        <taxon>Ascomycota</taxon>
        <taxon>Pezizomycotina</taxon>
        <taxon>Dothideomycetes</taxon>
        <taxon>Pleosporomycetidae</taxon>
        <taxon>Mytilinidiales</taxon>
        <taxon>Mytilinidiaceae</taxon>
        <taxon>Lophium</taxon>
    </lineage>
</organism>
<evidence type="ECO:0000313" key="5">
    <source>
        <dbReference type="EMBL" id="KAF2499350.1"/>
    </source>
</evidence>
<dbReference type="Proteomes" id="UP000799750">
    <property type="component" value="Unassembled WGS sequence"/>
</dbReference>
<dbReference type="SUPFAM" id="SSF55785">
    <property type="entry name" value="PYP-like sensor domain (PAS domain)"/>
    <property type="match status" value="1"/>
</dbReference>
<feature type="modified residue" description="4-aspartylphosphate" evidence="2">
    <location>
        <position position="877"/>
    </location>
</feature>
<dbReference type="CDD" id="cd17546">
    <property type="entry name" value="REC_hyHK_CKI1_RcsC-like"/>
    <property type="match status" value="1"/>
</dbReference>
<dbReference type="InterPro" id="IPR011006">
    <property type="entry name" value="CheY-like_superfamily"/>
</dbReference>
<dbReference type="Pfam" id="PF02518">
    <property type="entry name" value="HATPase_c"/>
    <property type="match status" value="1"/>
</dbReference>
<dbReference type="Pfam" id="PF08447">
    <property type="entry name" value="PAS_3"/>
    <property type="match status" value="1"/>
</dbReference>
<dbReference type="EMBL" id="MU004184">
    <property type="protein sequence ID" value="KAF2499350.1"/>
    <property type="molecule type" value="Genomic_DNA"/>
</dbReference>
<dbReference type="Gene3D" id="3.30.450.20">
    <property type="entry name" value="PAS domain"/>
    <property type="match status" value="2"/>
</dbReference>
<evidence type="ECO:0000256" key="1">
    <source>
        <dbReference type="ARBA" id="ARBA00022553"/>
    </source>
</evidence>
<dbReference type="OrthoDB" id="60033at2759"/>
<evidence type="ECO:0000259" key="4">
    <source>
        <dbReference type="PROSITE" id="PS50110"/>
    </source>
</evidence>
<dbReference type="PANTHER" id="PTHR43719">
    <property type="entry name" value="TWO-COMPONENT HISTIDINE KINASE"/>
    <property type="match status" value="1"/>
</dbReference>
<dbReference type="InterPro" id="IPR005467">
    <property type="entry name" value="His_kinase_dom"/>
</dbReference>
<dbReference type="SMART" id="SM00387">
    <property type="entry name" value="HATPase_c"/>
    <property type="match status" value="1"/>
</dbReference>
<dbReference type="InterPro" id="IPR003594">
    <property type="entry name" value="HATPase_dom"/>
</dbReference>
<dbReference type="InterPro" id="IPR004358">
    <property type="entry name" value="Sig_transdc_His_kin-like_C"/>
</dbReference>
<sequence>MFQKRDWSKTCLGPITTWSHALRSNIFVIMNSPEQRVLLWGPDLALIYNDAVCHGMGKKHPSALGLPGSVGFAEGWRPLHRNIKEVLQTGRVKQVIDHYVPMGRSGLSPEETYFSYTLLPLIDENGNATGVLKELTETTRRVITERRQATIKKAEQMAAARNIAEFWNNVRNILESNAQDFPLALLYSFAGKTMLVDDSSRNRISRYCSLEGAVGITTDHDLASSRIELRKEGSGLEPHFEKALSTGSPLLLRKSDGSFPESLAIRIPDRGLGGTCASALVYPIRRLDGTGAIGFLLLGLNPQRPFDDDYSVFINTVIDHLVRAAASIIVPEEQKTLLRRTEIAESNERTFTKLAEIAPIGIAQFTPQCICIWRNDAYDYLSGMNGHSMSEAYDGWDAPIHPDDRPRSYAVFQTLLEKPHSITLELRVRRQEADGNGLGQWRWLLWHGSSEADAHGNLEVITSFLTDISDQKQVAKLQTQRLEDLLETKRQSENFIDMTCHEMRNPLSAMIQSADGIISAFELSNTSTPTSTQSAVIDAAQTIILCAQHQKRIVDDILTLSKLDSNLLLICPDNVQPIVLVENIIQMYRADLRGVDVTASLSIDQSFKNLAVGKVLLDPARLSQVLINLLTNAIKFTSTATERKITIIIGASLTQPTSGPTDVSYIPRVAHRLCSDPEGGEWGTGDEVFLQFDVVDTGRGLSPEEMKLLFLRFSQASPKTYAQYGGSGLGLFISRELTELQGGQIGVHSVAGQGSTFTFYIKARRYVPPTLALLKFSDSLRNSELASRDNLPATPPILSALNSRSGSVLFNVLLVEDNVINQKVLAQYLIREGCKVHVANHGVEALDFLARTTYTRSSSDQASQDSPPLPLDIILMDLEMPYMDGLTCVSRIRELQRDGTINSHIPVIAITANARKEQIANALDHGMDDVVTKPFRIPELIPKIADLVQRINAS</sequence>
<dbReference type="InterPro" id="IPR036890">
    <property type="entry name" value="HATPase_C_sf"/>
</dbReference>
<keyword evidence="1 2" id="KW-0597">Phosphoprotein</keyword>
<reference evidence="5" key="1">
    <citation type="journal article" date="2020" name="Stud. Mycol.">
        <title>101 Dothideomycetes genomes: a test case for predicting lifestyles and emergence of pathogens.</title>
        <authorList>
            <person name="Haridas S."/>
            <person name="Albert R."/>
            <person name="Binder M."/>
            <person name="Bloem J."/>
            <person name="Labutti K."/>
            <person name="Salamov A."/>
            <person name="Andreopoulos B."/>
            <person name="Baker S."/>
            <person name="Barry K."/>
            <person name="Bills G."/>
            <person name="Bluhm B."/>
            <person name="Cannon C."/>
            <person name="Castanera R."/>
            <person name="Culley D."/>
            <person name="Daum C."/>
            <person name="Ezra D."/>
            <person name="Gonzalez J."/>
            <person name="Henrissat B."/>
            <person name="Kuo A."/>
            <person name="Liang C."/>
            <person name="Lipzen A."/>
            <person name="Lutzoni F."/>
            <person name="Magnuson J."/>
            <person name="Mondo S."/>
            <person name="Nolan M."/>
            <person name="Ohm R."/>
            <person name="Pangilinan J."/>
            <person name="Park H.-J."/>
            <person name="Ramirez L."/>
            <person name="Alfaro M."/>
            <person name="Sun H."/>
            <person name="Tritt A."/>
            <person name="Yoshinaga Y."/>
            <person name="Zwiers L.-H."/>
            <person name="Turgeon B."/>
            <person name="Goodwin S."/>
            <person name="Spatafora J."/>
            <person name="Crous P."/>
            <person name="Grigoriev I."/>
        </authorList>
    </citation>
    <scope>NUCLEOTIDE SEQUENCE</scope>
    <source>
        <strain evidence="5">CBS 269.34</strain>
    </source>
</reference>
<evidence type="ECO:0000313" key="6">
    <source>
        <dbReference type="Proteomes" id="UP000799750"/>
    </source>
</evidence>
<dbReference type="SUPFAM" id="SSF47384">
    <property type="entry name" value="Homodimeric domain of signal transducing histidine kinase"/>
    <property type="match status" value="1"/>
</dbReference>
<dbReference type="PRINTS" id="PR00344">
    <property type="entry name" value="BCTRLSENSOR"/>
</dbReference>
<dbReference type="InterPro" id="IPR003661">
    <property type="entry name" value="HisK_dim/P_dom"/>
</dbReference>
<dbReference type="Pfam" id="PF00072">
    <property type="entry name" value="Response_reg"/>
    <property type="match status" value="1"/>
</dbReference>